<dbReference type="GO" id="GO:0005524">
    <property type="term" value="F:ATP binding"/>
    <property type="evidence" value="ECO:0007669"/>
    <property type="project" value="InterPro"/>
</dbReference>
<gene>
    <name evidence="9" type="ORF">FH972_024421</name>
</gene>
<dbReference type="GO" id="GO:0009408">
    <property type="term" value="P:response to heat"/>
    <property type="evidence" value="ECO:0007669"/>
    <property type="project" value="InterPro"/>
</dbReference>
<dbReference type="SUPFAM" id="SSF46565">
    <property type="entry name" value="Chaperone J-domain"/>
    <property type="match status" value="1"/>
</dbReference>
<dbReference type="GO" id="GO:0030544">
    <property type="term" value="F:Hsp70 protein binding"/>
    <property type="evidence" value="ECO:0007669"/>
    <property type="project" value="InterPro"/>
</dbReference>
<keyword evidence="3 5" id="KW-0863">Zinc-finger</keyword>
<evidence type="ECO:0000313" key="10">
    <source>
        <dbReference type="Proteomes" id="UP000327013"/>
    </source>
</evidence>
<evidence type="ECO:0000256" key="5">
    <source>
        <dbReference type="PROSITE-ProRule" id="PRU00546"/>
    </source>
</evidence>
<evidence type="ECO:0000256" key="1">
    <source>
        <dbReference type="ARBA" id="ARBA00022723"/>
    </source>
</evidence>
<dbReference type="PROSITE" id="PS00636">
    <property type="entry name" value="DNAJ_1"/>
    <property type="match status" value="1"/>
</dbReference>
<dbReference type="Gene3D" id="1.10.287.110">
    <property type="entry name" value="DnaJ domain"/>
    <property type="match status" value="1"/>
</dbReference>
<dbReference type="Proteomes" id="UP000327013">
    <property type="component" value="Unassembled WGS sequence"/>
</dbReference>
<reference evidence="9 10" key="1">
    <citation type="submission" date="2019-06" db="EMBL/GenBank/DDBJ databases">
        <title>A chromosomal-level reference genome of Carpinus fangiana (Coryloideae, Betulaceae).</title>
        <authorList>
            <person name="Yang X."/>
            <person name="Wang Z."/>
            <person name="Zhang L."/>
            <person name="Hao G."/>
            <person name="Liu J."/>
            <person name="Yang Y."/>
        </authorList>
    </citation>
    <scope>NUCLEOTIDE SEQUENCE [LARGE SCALE GENOMIC DNA]</scope>
    <source>
        <strain evidence="9">Cfa_2016G</strain>
        <tissue evidence="9">Leaf</tissue>
    </source>
</reference>
<comment type="caution">
    <text evidence="9">The sequence shown here is derived from an EMBL/GenBank/DDBJ whole genome shotgun (WGS) entry which is preliminary data.</text>
</comment>
<dbReference type="PROSITE" id="PS51188">
    <property type="entry name" value="ZF_CR"/>
    <property type="match status" value="1"/>
</dbReference>
<dbReference type="GO" id="GO:0008270">
    <property type="term" value="F:zinc ion binding"/>
    <property type="evidence" value="ECO:0007669"/>
    <property type="project" value="UniProtKB-KW"/>
</dbReference>
<dbReference type="InterPro" id="IPR044713">
    <property type="entry name" value="DNJA1/2-like"/>
</dbReference>
<dbReference type="InterPro" id="IPR002939">
    <property type="entry name" value="DnaJ_C"/>
</dbReference>
<dbReference type="HAMAP" id="MF_01152">
    <property type="entry name" value="DnaJ"/>
    <property type="match status" value="1"/>
</dbReference>
<dbReference type="SMART" id="SM00271">
    <property type="entry name" value="DnaJ"/>
    <property type="match status" value="1"/>
</dbReference>
<dbReference type="PROSITE" id="PS50076">
    <property type="entry name" value="DNAJ_2"/>
    <property type="match status" value="1"/>
</dbReference>
<dbReference type="SUPFAM" id="SSF57938">
    <property type="entry name" value="DnaJ/Hsp40 cysteine-rich domain"/>
    <property type="match status" value="1"/>
</dbReference>
<evidence type="ECO:0000256" key="6">
    <source>
        <dbReference type="SAM" id="MobiDB-lite"/>
    </source>
</evidence>
<dbReference type="Pfam" id="PF01556">
    <property type="entry name" value="DnaJ_C"/>
    <property type="match status" value="1"/>
</dbReference>
<dbReference type="InterPro" id="IPR001305">
    <property type="entry name" value="HSP_DnaJ_Cys-rich_dom"/>
</dbReference>
<dbReference type="AlphaFoldDB" id="A0A5N6KXZ7"/>
<dbReference type="InterPro" id="IPR012724">
    <property type="entry name" value="DnaJ"/>
</dbReference>
<evidence type="ECO:0000259" key="7">
    <source>
        <dbReference type="PROSITE" id="PS50076"/>
    </source>
</evidence>
<feature type="region of interest" description="Disordered" evidence="6">
    <location>
        <begin position="402"/>
        <end position="434"/>
    </location>
</feature>
<sequence length="434" mass="46326">MNSPPDDIDLYEVLGVSKDASKAEIKKGYHKAALSSHPDKAPEEEREAADIKFKAVSQAYEILSDDDMREAYDLHGMAAFDKSQGPGGMPGGGVDLDDILAQMFGQGMGGMGGMGGMPGMGGAGRGGPRVPKRGADEEQEYEISLEELYKGKTTRFSSTKNVVCSHCKGTGGKDKAKPKTCDTCKGQGRQTKLQQVGPGLVSPVTVNCNVCNGLGQFFNEKNRCKRCKGVRTVQQKKVLELYIPPGSREGEQIKLVGEGDQLPDQEPGDIVFNLVEEAHETFDRAGADLSADLNITLAEALTGFKRVVLTHLDGRGISLEIPPGQVLQPEQVLKVEGEGMPIKKSSDKGDLFLITKIEFPKDGWFKDPTKISQLRDLLPGAPPAIEVASGEVDEVLADTDASLEDFGAGSDDPRAGAEWEDDGGEAGGAQCAQQ</sequence>
<feature type="zinc finger region" description="CR-type" evidence="5">
    <location>
        <begin position="151"/>
        <end position="236"/>
    </location>
</feature>
<evidence type="ECO:0000256" key="4">
    <source>
        <dbReference type="ARBA" id="ARBA00022833"/>
    </source>
</evidence>
<evidence type="ECO:0000259" key="8">
    <source>
        <dbReference type="PROSITE" id="PS51188"/>
    </source>
</evidence>
<dbReference type="FunFam" id="2.10.230.10:FF:000001">
    <property type="entry name" value="DnaJ subfamily A member 2"/>
    <property type="match status" value="1"/>
</dbReference>
<dbReference type="SUPFAM" id="SSF49493">
    <property type="entry name" value="HSP40/DnaJ peptide-binding domain"/>
    <property type="match status" value="2"/>
</dbReference>
<proteinExistence type="inferred from homology"/>
<evidence type="ECO:0000256" key="3">
    <source>
        <dbReference type="ARBA" id="ARBA00022771"/>
    </source>
</evidence>
<keyword evidence="4 5" id="KW-0862">Zinc</keyword>
<dbReference type="InterPro" id="IPR001623">
    <property type="entry name" value="DnaJ_domain"/>
</dbReference>
<feature type="domain" description="CR-type" evidence="8">
    <location>
        <begin position="151"/>
        <end position="236"/>
    </location>
</feature>
<dbReference type="InterPro" id="IPR036410">
    <property type="entry name" value="HSP_DnaJ_Cys-rich_dom_sf"/>
</dbReference>
<dbReference type="InterPro" id="IPR036869">
    <property type="entry name" value="J_dom_sf"/>
</dbReference>
<dbReference type="CDD" id="cd06257">
    <property type="entry name" value="DnaJ"/>
    <property type="match status" value="1"/>
</dbReference>
<dbReference type="EMBL" id="VIBQ01000017">
    <property type="protein sequence ID" value="KAB8360685.1"/>
    <property type="molecule type" value="Genomic_DNA"/>
</dbReference>
<accession>A0A5N6KXZ7</accession>
<dbReference type="Pfam" id="PF00684">
    <property type="entry name" value="DnaJ_CXXCXGXG"/>
    <property type="match status" value="1"/>
</dbReference>
<evidence type="ECO:0000256" key="2">
    <source>
        <dbReference type="ARBA" id="ARBA00022737"/>
    </source>
</evidence>
<dbReference type="GO" id="GO:0051082">
    <property type="term" value="F:unfolded protein binding"/>
    <property type="evidence" value="ECO:0007669"/>
    <property type="project" value="InterPro"/>
</dbReference>
<dbReference type="GO" id="GO:0006457">
    <property type="term" value="P:protein folding"/>
    <property type="evidence" value="ECO:0007669"/>
    <property type="project" value="InterPro"/>
</dbReference>
<dbReference type="CDD" id="cd10719">
    <property type="entry name" value="DnaJ_zf"/>
    <property type="match status" value="1"/>
</dbReference>
<dbReference type="PRINTS" id="PR00625">
    <property type="entry name" value="JDOMAIN"/>
</dbReference>
<dbReference type="OrthoDB" id="550424at2759"/>
<evidence type="ECO:0008006" key="11">
    <source>
        <dbReference type="Google" id="ProtNLM"/>
    </source>
</evidence>
<feature type="domain" description="J" evidence="7">
    <location>
        <begin position="9"/>
        <end position="76"/>
    </location>
</feature>
<dbReference type="PANTHER" id="PTHR43888">
    <property type="entry name" value="DNAJ-LIKE-2, ISOFORM A-RELATED"/>
    <property type="match status" value="1"/>
</dbReference>
<dbReference type="Pfam" id="PF00226">
    <property type="entry name" value="DnaJ"/>
    <property type="match status" value="1"/>
</dbReference>
<keyword evidence="1 5" id="KW-0479">Metal-binding</keyword>
<dbReference type="FunFam" id="2.60.260.20:FF:000003">
    <property type="entry name" value="DnaJ subfamily A member 2"/>
    <property type="match status" value="1"/>
</dbReference>
<name>A0A5N6KXZ7_9ROSI</name>
<dbReference type="InterPro" id="IPR008971">
    <property type="entry name" value="HSP40/DnaJ_pept-bd"/>
</dbReference>
<protein>
    <recommendedName>
        <fullName evidence="11">J domain-containing protein</fullName>
    </recommendedName>
</protein>
<dbReference type="Gene3D" id="2.10.230.10">
    <property type="entry name" value="Heat shock protein DnaJ, cysteine-rich domain"/>
    <property type="match status" value="1"/>
</dbReference>
<evidence type="ECO:0000313" key="9">
    <source>
        <dbReference type="EMBL" id="KAB8360685.1"/>
    </source>
</evidence>
<dbReference type="CDD" id="cd10747">
    <property type="entry name" value="DnaJ_C"/>
    <property type="match status" value="1"/>
</dbReference>
<keyword evidence="10" id="KW-1185">Reference proteome</keyword>
<organism evidence="9 10">
    <name type="scientific">Carpinus fangiana</name>
    <dbReference type="NCBI Taxonomy" id="176857"/>
    <lineage>
        <taxon>Eukaryota</taxon>
        <taxon>Viridiplantae</taxon>
        <taxon>Streptophyta</taxon>
        <taxon>Embryophyta</taxon>
        <taxon>Tracheophyta</taxon>
        <taxon>Spermatophyta</taxon>
        <taxon>Magnoliopsida</taxon>
        <taxon>eudicotyledons</taxon>
        <taxon>Gunneridae</taxon>
        <taxon>Pentapetalae</taxon>
        <taxon>rosids</taxon>
        <taxon>fabids</taxon>
        <taxon>Fagales</taxon>
        <taxon>Betulaceae</taxon>
        <taxon>Carpinus</taxon>
    </lineage>
</organism>
<dbReference type="InterPro" id="IPR018253">
    <property type="entry name" value="DnaJ_domain_CS"/>
</dbReference>
<keyword evidence="2" id="KW-0677">Repeat</keyword>
<dbReference type="Gene3D" id="2.60.260.20">
    <property type="entry name" value="Urease metallochaperone UreE, N-terminal domain"/>
    <property type="match status" value="2"/>
</dbReference>